<feature type="compositionally biased region" description="Pro residues" evidence="10">
    <location>
        <begin position="1210"/>
        <end position="1221"/>
    </location>
</feature>
<evidence type="ECO:0000256" key="5">
    <source>
        <dbReference type="ARBA" id="ARBA00022737"/>
    </source>
</evidence>
<dbReference type="PROSITE" id="PS01186">
    <property type="entry name" value="EGF_2"/>
    <property type="match status" value="3"/>
</dbReference>
<evidence type="ECO:0000259" key="13">
    <source>
        <dbReference type="PROSITE" id="PS50825"/>
    </source>
</evidence>
<dbReference type="GeneID" id="117570861"/>
<keyword evidence="9" id="KW-0768">Sushi</keyword>
<dbReference type="FunFam" id="2.10.25.10:FF:000010">
    <property type="entry name" value="Pro-epidermal growth factor"/>
    <property type="match status" value="1"/>
</dbReference>
<evidence type="ECO:0000256" key="6">
    <source>
        <dbReference type="ARBA" id="ARBA00023157"/>
    </source>
</evidence>
<feature type="disulfide bond" evidence="9">
    <location>
        <begin position="1319"/>
        <end position="1346"/>
    </location>
</feature>
<evidence type="ECO:0000256" key="2">
    <source>
        <dbReference type="ARBA" id="ARBA00022525"/>
    </source>
</evidence>
<keyword evidence="5" id="KW-0677">Repeat</keyword>
<dbReference type="InterPro" id="IPR050751">
    <property type="entry name" value="ECM_structural_protein"/>
</dbReference>
<dbReference type="Pfam" id="PF00084">
    <property type="entry name" value="Sushi"/>
    <property type="match status" value="2"/>
</dbReference>
<evidence type="ECO:0000256" key="11">
    <source>
        <dbReference type="SAM" id="SignalP"/>
    </source>
</evidence>
<dbReference type="SMART" id="SM00032">
    <property type="entry name" value="CCP"/>
    <property type="match status" value="4"/>
</dbReference>
<dbReference type="SUPFAM" id="SSF57196">
    <property type="entry name" value="EGF/Laminin"/>
    <property type="match status" value="7"/>
</dbReference>
<keyword evidence="7" id="KW-0325">Glycoprotein</keyword>
<dbReference type="InterPro" id="IPR003410">
    <property type="entry name" value="HYR_dom"/>
</dbReference>
<keyword evidence="15" id="KW-1185">Reference proteome</keyword>
<feature type="domain" description="HYR" evidence="13">
    <location>
        <begin position="1620"/>
        <end position="1700"/>
    </location>
</feature>
<dbReference type="PROSITE" id="PS50026">
    <property type="entry name" value="EGF_3"/>
    <property type="match status" value="4"/>
</dbReference>
<keyword evidence="6 9" id="KW-1015">Disulfide bond</keyword>
<feature type="domain" description="Sushi" evidence="14">
    <location>
        <begin position="1298"/>
        <end position="1348"/>
    </location>
</feature>
<comment type="caution">
    <text evidence="8">Lacks conserved residue(s) required for the propagation of feature annotation.</text>
</comment>
<keyword evidence="4 11" id="KW-0732">Signal</keyword>
<dbReference type="FunFam" id="2.10.25.10:FF:000002">
    <property type="entry name" value="Latent-transforming growth factor beta-binding protein 3"/>
    <property type="match status" value="1"/>
</dbReference>
<dbReference type="SMART" id="SM00179">
    <property type="entry name" value="EGF_CA"/>
    <property type="match status" value="13"/>
</dbReference>
<dbReference type="FunFam" id="2.10.25.10:FF:000037">
    <property type="entry name" value="Signal peptide, CUB domain and EGF-like domain-containing 2"/>
    <property type="match status" value="1"/>
</dbReference>
<feature type="domain" description="HYR" evidence="13">
    <location>
        <begin position="1464"/>
        <end position="1552"/>
    </location>
</feature>
<dbReference type="InterPro" id="IPR000152">
    <property type="entry name" value="EGF-type_Asp/Asn_hydroxyl_site"/>
</dbReference>
<feature type="domain" description="EGF-like" evidence="12">
    <location>
        <begin position="729"/>
        <end position="765"/>
    </location>
</feature>
<dbReference type="InterPro" id="IPR026823">
    <property type="entry name" value="cEGF"/>
</dbReference>
<dbReference type="FunFam" id="2.10.25.10:FF:000014">
    <property type="entry name" value="Latent-transforming growth factor beta-binding protein 3"/>
    <property type="match status" value="1"/>
</dbReference>
<dbReference type="Gene3D" id="2.10.25.10">
    <property type="entry name" value="Laminin"/>
    <property type="match status" value="15"/>
</dbReference>
<accession>A0A6P8YRU4</accession>
<evidence type="ECO:0000256" key="10">
    <source>
        <dbReference type="SAM" id="MobiDB-lite"/>
    </source>
</evidence>
<dbReference type="SUPFAM" id="SSF57535">
    <property type="entry name" value="Complement control module/SCR domain"/>
    <property type="match status" value="2"/>
</dbReference>
<evidence type="ECO:0000256" key="8">
    <source>
        <dbReference type="PROSITE-ProRule" id="PRU00076"/>
    </source>
</evidence>
<feature type="compositionally biased region" description="Acidic residues" evidence="10">
    <location>
        <begin position="499"/>
        <end position="510"/>
    </location>
</feature>
<dbReference type="InterPro" id="IPR001881">
    <property type="entry name" value="EGF-like_Ca-bd_dom"/>
</dbReference>
<feature type="chain" id="PRO_5044654832" evidence="11">
    <location>
        <begin position="23"/>
        <end position="1784"/>
    </location>
</feature>
<feature type="domain" description="EGF-like" evidence="12">
    <location>
        <begin position="916"/>
        <end position="956"/>
    </location>
</feature>
<dbReference type="InterPro" id="IPR000436">
    <property type="entry name" value="Sushi_SCR_CCP_dom"/>
</dbReference>
<dbReference type="Pfam" id="PF14670">
    <property type="entry name" value="FXa_inhibition"/>
    <property type="match status" value="6"/>
</dbReference>
<evidence type="ECO:0000313" key="16">
    <source>
        <dbReference type="RefSeq" id="XP_034108633.1"/>
    </source>
</evidence>
<dbReference type="PROSITE" id="PS00010">
    <property type="entry name" value="ASX_HYDROXYL"/>
    <property type="match status" value="4"/>
</dbReference>
<dbReference type="RefSeq" id="XP_051861287.1">
    <property type="nucleotide sequence ID" value="XM_052005327.1"/>
</dbReference>
<feature type="compositionally biased region" description="Acidic residues" evidence="10">
    <location>
        <begin position="188"/>
        <end position="216"/>
    </location>
</feature>
<evidence type="ECO:0000256" key="1">
    <source>
        <dbReference type="ARBA" id="ARBA00004613"/>
    </source>
</evidence>
<dbReference type="PANTHER" id="PTHR24034:SF200">
    <property type="entry name" value="EGF-LIKE AND EMI DOMAIN-CONTAINING PROTEIN 1"/>
    <property type="match status" value="1"/>
</dbReference>
<dbReference type="InterPro" id="IPR035976">
    <property type="entry name" value="Sushi/SCR/CCP_sf"/>
</dbReference>
<evidence type="ECO:0000259" key="14">
    <source>
        <dbReference type="PROSITE" id="PS50923"/>
    </source>
</evidence>
<dbReference type="PROSITE" id="PS01187">
    <property type="entry name" value="EGF_CA"/>
    <property type="match status" value="5"/>
</dbReference>
<dbReference type="Pfam" id="PF07645">
    <property type="entry name" value="EGF_CA"/>
    <property type="match status" value="6"/>
</dbReference>
<keyword evidence="3 8" id="KW-0245">EGF-like domain</keyword>
<dbReference type="RefSeq" id="XP_034108633.1">
    <property type="nucleotide sequence ID" value="XM_034252742.2"/>
</dbReference>
<protein>
    <submittedName>
        <fullName evidence="16 17">Fibrillin-1</fullName>
    </submittedName>
</protein>
<feature type="region of interest" description="Disordered" evidence="10">
    <location>
        <begin position="497"/>
        <end position="548"/>
    </location>
</feature>
<dbReference type="CDD" id="cd00054">
    <property type="entry name" value="EGF_CA"/>
    <property type="match status" value="4"/>
</dbReference>
<evidence type="ECO:0000256" key="9">
    <source>
        <dbReference type="PROSITE-ProRule" id="PRU00302"/>
    </source>
</evidence>
<feature type="region of interest" description="Disordered" evidence="10">
    <location>
        <begin position="1210"/>
        <end position="1235"/>
    </location>
</feature>
<proteinExistence type="predicted"/>
<keyword evidence="2" id="KW-0964">Secreted</keyword>
<dbReference type="InterPro" id="IPR018097">
    <property type="entry name" value="EGF_Ca-bd_CS"/>
</dbReference>
<dbReference type="FunFam" id="2.10.25.10:FF:000240">
    <property type="entry name" value="Vitamin K-dependent protein S"/>
    <property type="match status" value="3"/>
</dbReference>
<dbReference type="PROSITE" id="PS50825">
    <property type="entry name" value="HYR"/>
    <property type="match status" value="2"/>
</dbReference>
<dbReference type="InterPro" id="IPR000742">
    <property type="entry name" value="EGF"/>
</dbReference>
<evidence type="ECO:0000259" key="12">
    <source>
        <dbReference type="PROSITE" id="PS50026"/>
    </source>
</evidence>
<evidence type="ECO:0000313" key="15">
    <source>
        <dbReference type="Proteomes" id="UP000515160"/>
    </source>
</evidence>
<dbReference type="CDD" id="cd00033">
    <property type="entry name" value="CCP"/>
    <property type="match status" value="3"/>
</dbReference>
<dbReference type="SMART" id="SM00181">
    <property type="entry name" value="EGF"/>
    <property type="match status" value="15"/>
</dbReference>
<feature type="region of interest" description="Disordered" evidence="10">
    <location>
        <begin position="185"/>
        <end position="257"/>
    </location>
</feature>
<feature type="compositionally biased region" description="Basic and acidic residues" evidence="10">
    <location>
        <begin position="530"/>
        <end position="548"/>
    </location>
</feature>
<dbReference type="InterPro" id="IPR009030">
    <property type="entry name" value="Growth_fac_rcpt_cys_sf"/>
</dbReference>
<dbReference type="Proteomes" id="UP000515160">
    <property type="component" value="Chromosome 3"/>
</dbReference>
<dbReference type="Gene3D" id="2.10.70.10">
    <property type="entry name" value="Complement Module, domain 1"/>
    <property type="match status" value="3"/>
</dbReference>
<dbReference type="Pfam" id="PF12662">
    <property type="entry name" value="cEGF"/>
    <property type="match status" value="2"/>
</dbReference>
<dbReference type="SUPFAM" id="SSF57184">
    <property type="entry name" value="Growth factor receptor domain"/>
    <property type="match status" value="2"/>
</dbReference>
<evidence type="ECO:0000313" key="17">
    <source>
        <dbReference type="RefSeq" id="XP_051861287.1"/>
    </source>
</evidence>
<dbReference type="GO" id="GO:0005576">
    <property type="term" value="C:extracellular region"/>
    <property type="evidence" value="ECO:0007669"/>
    <property type="project" value="UniProtKB-SubCell"/>
</dbReference>
<evidence type="ECO:0000256" key="3">
    <source>
        <dbReference type="ARBA" id="ARBA00022536"/>
    </source>
</evidence>
<gene>
    <name evidence="16 17" type="primary">LOC117570861</name>
</gene>
<dbReference type="GO" id="GO:0005509">
    <property type="term" value="F:calcium ion binding"/>
    <property type="evidence" value="ECO:0007669"/>
    <property type="project" value="InterPro"/>
</dbReference>
<feature type="domain" description="Sushi" evidence="14">
    <location>
        <begin position="25"/>
        <end position="85"/>
    </location>
</feature>
<dbReference type="FunFam" id="2.10.25.10:FF:000897">
    <property type="entry name" value="Faulty attraction, isoform F"/>
    <property type="match status" value="1"/>
</dbReference>
<evidence type="ECO:0000256" key="4">
    <source>
        <dbReference type="ARBA" id="ARBA00022729"/>
    </source>
</evidence>
<dbReference type="PROSITE" id="PS50923">
    <property type="entry name" value="SUSHI"/>
    <property type="match status" value="2"/>
</dbReference>
<name>A0A6P8YRU4_DROAB</name>
<organism evidence="15 16">
    <name type="scientific">Drosophila albomicans</name>
    <name type="common">Fruit fly</name>
    <dbReference type="NCBI Taxonomy" id="7291"/>
    <lineage>
        <taxon>Eukaryota</taxon>
        <taxon>Metazoa</taxon>
        <taxon>Ecdysozoa</taxon>
        <taxon>Arthropoda</taxon>
        <taxon>Hexapoda</taxon>
        <taxon>Insecta</taxon>
        <taxon>Pterygota</taxon>
        <taxon>Neoptera</taxon>
        <taxon>Endopterygota</taxon>
        <taxon>Diptera</taxon>
        <taxon>Brachycera</taxon>
        <taxon>Muscomorpha</taxon>
        <taxon>Ephydroidea</taxon>
        <taxon>Drosophilidae</taxon>
        <taxon>Drosophila</taxon>
    </lineage>
</organism>
<feature type="domain" description="EGF-like" evidence="12">
    <location>
        <begin position="856"/>
        <end position="894"/>
    </location>
</feature>
<dbReference type="InterPro" id="IPR049883">
    <property type="entry name" value="NOTCH1_EGF-like"/>
</dbReference>
<feature type="domain" description="EGF-like" evidence="12">
    <location>
        <begin position="998"/>
        <end position="1037"/>
    </location>
</feature>
<feature type="signal peptide" evidence="11">
    <location>
        <begin position="1"/>
        <end position="22"/>
    </location>
</feature>
<dbReference type="OrthoDB" id="10045365at2759"/>
<comment type="subcellular location">
    <subcellularLocation>
        <location evidence="1">Secreted</location>
    </subcellularLocation>
</comment>
<evidence type="ECO:0000256" key="7">
    <source>
        <dbReference type="ARBA" id="ARBA00023180"/>
    </source>
</evidence>
<dbReference type="PANTHER" id="PTHR24034">
    <property type="entry name" value="EGF-LIKE DOMAIN-CONTAINING PROTEIN"/>
    <property type="match status" value="1"/>
</dbReference>
<reference evidence="16 17" key="1">
    <citation type="submission" date="2025-04" db="UniProtKB">
        <authorList>
            <consortium name="RefSeq"/>
        </authorList>
    </citation>
    <scope>IDENTIFICATION</scope>
    <source>
        <strain evidence="16 17">15112-1751.03</strain>
        <tissue evidence="16 17">Whole Adult</tissue>
    </source>
</reference>
<sequence>MSPAHLILCVLSCIAFSGVANAVYEDCQTPPPVDHAQAELFVSESNHVNTAIYSCASGYVLKGPKELLCNVDTEEWQGEPPICLKAKGTHSERKQKLLAIAEDLNVPAKLVPQLDLSCIQAKVEAPQISHGIVARYERKRRGEKVFLVAYYACNENYEFENTQNYALYCGAKQWVGDLPACYPRVEYTDDNDENDDDGDNANDDDYNYEDYEEVEEETKTPKPVYDTLEGVKPPPPPPPVEEVEEEERPQVQPETVPAVPTAAEPKIETVAVPKTEVQTPVENEVQTPIENEVHTAVDPHVEQVEETAAHPEVELKPENESEFVVPVDEPKAEPELVPSAEATNQTEKKIVTESVTDINIVVAPTKDPYSPRLLDENCGEDRGGCAQKCERVLFPGENEPRLKCSCYEGFTLDPQDYSSCHDIDECQESNGGCSQICNNLPGGYECGCEKGYVIDAATRNTCVDIDECALPEVIAECVNGCENTPGSYRCVIALNTKEEAEEEEKEEDEEAVKQTKEEEHDNEIEVGPEEPVKAVETEPQPELKVEPEVELDVKPEAEPETVPVTPKPTCNPGFGLSPDGSVCVDINECDIVVEDDSNIEHVPHRVCQQLCENTLGSFRCSCRDGFHLLEDQVNCAPDNCEALDNPQLNRTRCAHQCENLESGGYVCVCPEGYRLGEDAHSCEVLESVCSREQGHERCRPGSCLVSEDNSTFSCLCPPGYASEVFSCQDIDECAQGTHKCSHDCFNTAGGYQCLCPRGMSLQEPEGHACVAPDPCAVNNNGCEQLCRSAENGICACSKGYVLSEDGKSCNDVDECKVNNGGCQQLCHNVPGAYECHCSTGYEMLQLPGLSSDYCFDIDECAQNTHSCEPPLQCENLNGSYTCLCEPGYAWGFDNRIHESSVTSTSSAASSPSACLDIDECSLANANCSHFCINLPGSFQCACPLGFTLNPDDRSCSDHDECLQQNGNCAQLCLNQPGGFACACNSGFELAPDGFGCLDIDECSLDFGNCSGICINLIGSHECACDRGYELAADGTCQDVDECAGLLSGGCTHECINKPGSFECGCPLGYLLQEDERSCRPALVGCPPGTEKSEQGCSPIECGEGMLIGVDGSCVDIDECHVNNGGCSHLCENAQGSFKCACPAGYKLAENAQDCVDIDECAVNNGGCEESCLNEPGSFKCSCGAGKKLSFDERSCYKTFEVLKPSLPPAQIPLSEPRPMPLTPLGEDLLPQPAPSPVPLPAPRPVPTFPSFTSNQLPKHRPTPLPAPRVFPSTDLPTPIAPDHSDRCVRFQAPANGRAHCNRYRHKRKLYYNTRCKVRCNAGYVLLGSEIRNCGITGNWEGEENKCVPAHHSRGVWLTGTTPQLTAPAGVCPPLPAPSNGVIVPANCTRVASTFGTICNLQCNMGFVPVAGMFTSCFNGWSLGSVLECKPFGSNLFDSRISTRIVAPWQAQQTFRQQSRPQQSVRLPQPHIKLFITCPENVVIMLGPQQTKAHVILQRPATNADYRYVAASPTWARQLQGHLPEGVHKVIFRATDPTSQQSVGCQTLITIRRSPATLNSNPFASLQTFRSFSLPPRQPARLPDFNFNQKFAKLTDATLPRPAESLVEEAPSIRHPESSRIDLGSSTSSYCPPSFEVHLKEHQNLRSVLWEEPRFEGKLLKIFKSSFPGALFGAGDHTVKYEATTTDGRTLQCTFIIHVKPASASSTTSHARLSYPVEQETHSSLFAGHESYVICPDKEPVRVTSQQSVNLPVGCSLKNVRPKSSALTKPKRGLLTSLWRQYGSY</sequence>